<protein>
    <submittedName>
        <fullName evidence="3">Uncharacterized protein</fullName>
    </submittedName>
</protein>
<sequence length="50" mass="5381">MRKRGLNCSPSGEQRGFRNGISIGSSAARLRDKLPIDFCCSSRSANGVSH</sequence>
<evidence type="ECO:0000313" key="3">
    <source>
        <dbReference type="WBParaSite" id="HCON_00165810-00001"/>
    </source>
</evidence>
<name>A0A7I4YZ13_HAECO</name>
<reference evidence="3" key="1">
    <citation type="submission" date="2020-12" db="UniProtKB">
        <authorList>
            <consortium name="WormBaseParasite"/>
        </authorList>
    </citation>
    <scope>IDENTIFICATION</scope>
    <source>
        <strain evidence="3">MHco3</strain>
    </source>
</reference>
<evidence type="ECO:0000313" key="2">
    <source>
        <dbReference type="Proteomes" id="UP000025227"/>
    </source>
</evidence>
<keyword evidence="2" id="KW-1185">Reference proteome</keyword>
<organism evidence="2 3">
    <name type="scientific">Haemonchus contortus</name>
    <name type="common">Barber pole worm</name>
    <dbReference type="NCBI Taxonomy" id="6289"/>
    <lineage>
        <taxon>Eukaryota</taxon>
        <taxon>Metazoa</taxon>
        <taxon>Ecdysozoa</taxon>
        <taxon>Nematoda</taxon>
        <taxon>Chromadorea</taxon>
        <taxon>Rhabditida</taxon>
        <taxon>Rhabditina</taxon>
        <taxon>Rhabditomorpha</taxon>
        <taxon>Strongyloidea</taxon>
        <taxon>Trichostrongylidae</taxon>
        <taxon>Haemonchus</taxon>
    </lineage>
</organism>
<dbReference type="AlphaFoldDB" id="A0A7I4YZ13"/>
<dbReference type="Proteomes" id="UP000025227">
    <property type="component" value="Unplaced"/>
</dbReference>
<evidence type="ECO:0000256" key="1">
    <source>
        <dbReference type="SAM" id="MobiDB-lite"/>
    </source>
</evidence>
<accession>A0A7I4YZ13</accession>
<feature type="region of interest" description="Disordered" evidence="1">
    <location>
        <begin position="1"/>
        <end position="20"/>
    </location>
</feature>
<dbReference type="WBParaSite" id="HCON_00165810-00001">
    <property type="protein sequence ID" value="HCON_00165810-00001"/>
    <property type="gene ID" value="HCON_00165810"/>
</dbReference>
<proteinExistence type="predicted"/>